<name>A0A1X7AR35_9GAMM</name>
<dbReference type="Proteomes" id="UP000196573">
    <property type="component" value="Unassembled WGS sequence"/>
</dbReference>
<evidence type="ECO:0000313" key="2">
    <source>
        <dbReference type="EMBL" id="SMA50540.1"/>
    </source>
</evidence>
<feature type="chain" id="PRO_5012191627" evidence="1">
    <location>
        <begin position="32"/>
        <end position="474"/>
    </location>
</feature>
<dbReference type="EMBL" id="FWPT01000013">
    <property type="protein sequence ID" value="SMA50540.1"/>
    <property type="molecule type" value="Genomic_DNA"/>
</dbReference>
<proteinExistence type="predicted"/>
<evidence type="ECO:0000256" key="1">
    <source>
        <dbReference type="SAM" id="SignalP"/>
    </source>
</evidence>
<keyword evidence="1" id="KW-0732">Signal</keyword>
<feature type="signal peptide" evidence="1">
    <location>
        <begin position="1"/>
        <end position="31"/>
    </location>
</feature>
<evidence type="ECO:0000313" key="3">
    <source>
        <dbReference type="Proteomes" id="UP000196573"/>
    </source>
</evidence>
<gene>
    <name evidence="2" type="ORF">EHSB41UT_04351</name>
</gene>
<dbReference type="OrthoDB" id="7060031at2"/>
<reference evidence="2 3" key="1">
    <citation type="submission" date="2017-03" db="EMBL/GenBank/DDBJ databases">
        <authorList>
            <person name="Afonso C.L."/>
            <person name="Miller P.J."/>
            <person name="Scott M.A."/>
            <person name="Spackman E."/>
            <person name="Goraichik I."/>
            <person name="Dimitrov K.M."/>
            <person name="Suarez D.L."/>
            <person name="Swayne D.E."/>
        </authorList>
    </citation>
    <scope>NUCLEOTIDE SEQUENCE [LARGE SCALE GENOMIC DNA]</scope>
    <source>
        <strain evidence="2">SB41UT1</strain>
    </source>
</reference>
<organism evidence="2 3">
    <name type="scientific">Parendozoicomonas haliclonae</name>
    <dbReference type="NCBI Taxonomy" id="1960125"/>
    <lineage>
        <taxon>Bacteria</taxon>
        <taxon>Pseudomonadati</taxon>
        <taxon>Pseudomonadota</taxon>
        <taxon>Gammaproteobacteria</taxon>
        <taxon>Oceanospirillales</taxon>
        <taxon>Endozoicomonadaceae</taxon>
        <taxon>Parendozoicomonas</taxon>
    </lineage>
</organism>
<sequence>MNILSATQWRHLLLSSVMALTTAGLATQSNAATKEERALQNAVKSYDKYIRKAAAKNCNPQALKLKGCQREVAGLDKRYEKFSEAIKSADAIVALKSHHDQLKELVTAAERISSINKFANMYHKQLVNMETRSCVKQEAYRPTHSRLCQQELIKADKIKGTIPVEFHSEPVIAEMITRHEAMRGMPEFIQATFTQNHNAMANWRAVHGDFNKQVNRVGFWDALEKGKARTGGKLDELDSVNKRLAQYKSFAADCKGKYADYVAQVPEKQQTCELAENADEYARHFAAATYTVALNRATEKVQRINARLENEGKIDHSDYLRYVAGIEDYAEELTSLVIQSHKAVNLAVPSFSAFEQAIAATEAAMETAVERNDWDNLDITSVTDEIEDYAEQLMEKEGSELVKIARLNIPWATIKNDLGIPLRKQIQGELLVEVSGEDYCLIRETLMVRTYDGTGYEPITYFNFFNFALPAPCN</sequence>
<keyword evidence="3" id="KW-1185">Reference proteome</keyword>
<dbReference type="RefSeq" id="WP_133060616.1">
    <property type="nucleotide sequence ID" value="NZ_CBCSCN010000016.1"/>
</dbReference>
<dbReference type="AlphaFoldDB" id="A0A1X7AR35"/>
<accession>A0A1X7AR35</accession>
<protein>
    <submittedName>
        <fullName evidence="2">Uncharacterized protein</fullName>
    </submittedName>
</protein>